<sequence length="66" mass="7624">MLNWFMGSQTRTVRSGQPAPDRELNLKWRVSDLLHGITPMSMLNEWSSIFRPPKSISMKVLHKLAT</sequence>
<name>A0ABQ7K2K6_9FUNG</name>
<dbReference type="EMBL" id="JAAAIM010000308">
    <property type="protein sequence ID" value="KAG0290155.1"/>
    <property type="molecule type" value="Genomic_DNA"/>
</dbReference>
<gene>
    <name evidence="2" type="ORF">BGZ96_006373</name>
</gene>
<organism evidence="2 3">
    <name type="scientific">Linnemannia gamsii</name>
    <dbReference type="NCBI Taxonomy" id="64522"/>
    <lineage>
        <taxon>Eukaryota</taxon>
        <taxon>Fungi</taxon>
        <taxon>Fungi incertae sedis</taxon>
        <taxon>Mucoromycota</taxon>
        <taxon>Mortierellomycotina</taxon>
        <taxon>Mortierellomycetes</taxon>
        <taxon>Mortierellales</taxon>
        <taxon>Mortierellaceae</taxon>
        <taxon>Linnemannia</taxon>
    </lineage>
</organism>
<dbReference type="Proteomes" id="UP001194696">
    <property type="component" value="Unassembled WGS sequence"/>
</dbReference>
<comment type="caution">
    <text evidence="2">The sequence shown here is derived from an EMBL/GenBank/DDBJ whole genome shotgun (WGS) entry which is preliminary data.</text>
</comment>
<feature type="compositionally biased region" description="Polar residues" evidence="1">
    <location>
        <begin position="1"/>
        <end position="15"/>
    </location>
</feature>
<feature type="region of interest" description="Disordered" evidence="1">
    <location>
        <begin position="1"/>
        <end position="20"/>
    </location>
</feature>
<evidence type="ECO:0000313" key="3">
    <source>
        <dbReference type="Proteomes" id="UP001194696"/>
    </source>
</evidence>
<evidence type="ECO:0000313" key="2">
    <source>
        <dbReference type="EMBL" id="KAG0290155.1"/>
    </source>
</evidence>
<accession>A0ABQ7K2K6</accession>
<proteinExistence type="predicted"/>
<evidence type="ECO:0000256" key="1">
    <source>
        <dbReference type="SAM" id="MobiDB-lite"/>
    </source>
</evidence>
<keyword evidence="3" id="KW-1185">Reference proteome</keyword>
<protein>
    <submittedName>
        <fullName evidence="2">Uncharacterized protein</fullName>
    </submittedName>
</protein>
<reference evidence="2 3" key="1">
    <citation type="journal article" date="2020" name="Fungal Divers.">
        <title>Resolving the Mortierellaceae phylogeny through synthesis of multi-gene phylogenetics and phylogenomics.</title>
        <authorList>
            <person name="Vandepol N."/>
            <person name="Liber J."/>
            <person name="Desiro A."/>
            <person name="Na H."/>
            <person name="Kennedy M."/>
            <person name="Barry K."/>
            <person name="Grigoriev I.V."/>
            <person name="Miller A.N."/>
            <person name="O'Donnell K."/>
            <person name="Stajich J.E."/>
            <person name="Bonito G."/>
        </authorList>
    </citation>
    <scope>NUCLEOTIDE SEQUENCE [LARGE SCALE GENOMIC DNA]</scope>
    <source>
        <strain evidence="2 3">AD045</strain>
    </source>
</reference>